<dbReference type="EMBL" id="CM035422">
    <property type="protein sequence ID" value="KAH7372988.1"/>
    <property type="molecule type" value="Genomic_DNA"/>
</dbReference>
<reference evidence="2" key="1">
    <citation type="submission" date="2021-08" db="EMBL/GenBank/DDBJ databases">
        <title>WGS assembly of Ceratopteris richardii.</title>
        <authorList>
            <person name="Marchant D.B."/>
            <person name="Chen G."/>
            <person name="Jenkins J."/>
            <person name="Shu S."/>
            <person name="Leebens-Mack J."/>
            <person name="Grimwood J."/>
            <person name="Schmutz J."/>
            <person name="Soltis P."/>
            <person name="Soltis D."/>
            <person name="Chen Z.-H."/>
        </authorList>
    </citation>
    <scope>NUCLEOTIDE SEQUENCE</scope>
    <source>
        <strain evidence="2">Whitten #5841</strain>
        <tissue evidence="2">Leaf</tissue>
    </source>
</reference>
<dbReference type="OrthoDB" id="1977899at2759"/>
<gene>
    <name evidence="2" type="ORF">KP509_17G032200</name>
</gene>
<dbReference type="Proteomes" id="UP000825935">
    <property type="component" value="Chromosome 17"/>
</dbReference>
<keyword evidence="3" id="KW-1185">Reference proteome</keyword>
<comment type="caution">
    <text evidence="2">The sequence shown here is derived from an EMBL/GenBank/DDBJ whole genome shotgun (WGS) entry which is preliminary data.</text>
</comment>
<feature type="region of interest" description="Disordered" evidence="1">
    <location>
        <begin position="132"/>
        <end position="151"/>
    </location>
</feature>
<feature type="compositionally biased region" description="Polar residues" evidence="1">
    <location>
        <begin position="58"/>
        <end position="67"/>
    </location>
</feature>
<feature type="region of interest" description="Disordered" evidence="1">
    <location>
        <begin position="58"/>
        <end position="123"/>
    </location>
</feature>
<evidence type="ECO:0000313" key="3">
    <source>
        <dbReference type="Proteomes" id="UP000825935"/>
    </source>
</evidence>
<sequence length="157" mass="16835">MDIHPPGFPGLVGPEGGDFSHFDYSSHFRVLPNNSSADAPSAGQDNVALRSHLQSLHLQASPPSNTIVPRLSQPLRIGDDNGKNHNGNLGGKSSSPRTHYLISDSVLPPLGSPPNKRIAHSLSSPARLFPSEVKEDDEELPVSSAFDHNGEPLYLSF</sequence>
<accession>A0A8T2ST72</accession>
<organism evidence="2 3">
    <name type="scientific">Ceratopteris richardii</name>
    <name type="common">Triangle waterfern</name>
    <dbReference type="NCBI Taxonomy" id="49495"/>
    <lineage>
        <taxon>Eukaryota</taxon>
        <taxon>Viridiplantae</taxon>
        <taxon>Streptophyta</taxon>
        <taxon>Embryophyta</taxon>
        <taxon>Tracheophyta</taxon>
        <taxon>Polypodiopsida</taxon>
        <taxon>Polypodiidae</taxon>
        <taxon>Polypodiales</taxon>
        <taxon>Pteridineae</taxon>
        <taxon>Pteridaceae</taxon>
        <taxon>Parkerioideae</taxon>
        <taxon>Ceratopteris</taxon>
    </lineage>
</organism>
<dbReference type="AlphaFoldDB" id="A0A8T2ST72"/>
<proteinExistence type="predicted"/>
<dbReference type="OMA" id="THYLISD"/>
<protein>
    <submittedName>
        <fullName evidence="2">Uncharacterized protein</fullName>
    </submittedName>
</protein>
<evidence type="ECO:0000256" key="1">
    <source>
        <dbReference type="SAM" id="MobiDB-lite"/>
    </source>
</evidence>
<name>A0A8T2ST72_CERRI</name>
<evidence type="ECO:0000313" key="2">
    <source>
        <dbReference type="EMBL" id="KAH7372988.1"/>
    </source>
</evidence>